<evidence type="ECO:0000256" key="9">
    <source>
        <dbReference type="ARBA" id="ARBA00034808"/>
    </source>
</evidence>
<dbReference type="InterPro" id="IPR027417">
    <property type="entry name" value="P-loop_NTPase"/>
</dbReference>
<dbReference type="NCBIfam" id="TIGR00614">
    <property type="entry name" value="recQ_fam"/>
    <property type="match status" value="1"/>
</dbReference>
<keyword evidence="7" id="KW-0413">Isomerase</keyword>
<dbReference type="Pfam" id="PF13361">
    <property type="entry name" value="UvrD_C"/>
    <property type="match status" value="1"/>
</dbReference>
<evidence type="ECO:0000256" key="1">
    <source>
        <dbReference type="ARBA" id="ARBA00005446"/>
    </source>
</evidence>
<feature type="binding site" evidence="10">
    <location>
        <begin position="1115"/>
        <end position="1122"/>
    </location>
    <ligand>
        <name>ATP</name>
        <dbReference type="ChEBI" id="CHEBI:30616"/>
    </ligand>
</feature>
<sequence>MFPSRQDKSLVVDLEVIPAKPGKPEEIFKVGALRQDLDATLECAVNKDLAQVLAQVDDLAEDADYLLGHNLIAHDLRILREQASNMLLHELPTLDTLRLSPLAFPRNPYHRLVKDYKLVRDTLNSPLADCRLTLTLFNDQRQAFAQLQQLEPAELLCYQALLAPTAAQDAGQLFAALTGRESVPVAEIGPLIEQQMAERDAHADRDLKVCRTRLNTLLNDDLHDPQAHLPLAYVLAWLRVSGGNSVLAPWVRYQFPKVGALIRELRDVPCGDETCQYCLTTHDPRHELQRYFNYPDFRVEPSGATLQHDITLAGMRGEHVLAVLATGGGKSITYQVPALNRYHRNASLTVVISPLQSLMKDQVDGLLEKGNHCAAAFNGLLNMPERADVLEKIRLGDIGILLVSPEQFRNRAFCAAIEQREVGGWVFDEAHCLSKWGNDFRPDYHYVSRYIARYHAGRKPAPIGCFTATAKPEVLADIRTHFKDELRVSFKEYIGSHERANLTLEVMPCTRGEKWPRVHRLLHEYLAEQPGAAVVFVASRKAAEQLAEFLRQQELDARHFHAGMDAAEKLAVQSDYKDGRIPIMVATNAFGMGVDKKDIRLVVHADIPGSLENYLQEAGRAGRDQQPSHAVLLYDPQDIETQFGLCERACLSQRDIQQILKKVIAESRRRGKAKLVITAGEVLMDDSIQTSFEADALDAETKVITAVAWLDRGGYLAREENHTQIFASRLTKAREDAERELRESNLPDRRTAEYLAILRYLYSANGAERINTDNLVTLTALEPQEVAHVLKDLEARKLLVSDTQFTVVLSNGRTENARQQLKALLALEKALLETLAEQAPDATDGTWQDINLAVLTSALKVRLERNDILPLGVLRLLRGLSPDRDGHGGQRRVNSFELRQLSHDYIRLRIHEPRGWSRLEHVRATRAVVASKVLEHLLAKLPSQRKNQTTEGTFGELVELIEQDLELNDRVPSNRGTYIERVLLFLHRQEVFSLNHGMTVMRRAMTLKVDTQRTRFLNEDYQRLDEHYREKRFQVHVMREYAELAQGNPQAARQLVADYFNGDKSSFLKQYFAGREGVLKYATSEASWRMIVQALSDTQRAIVTDDLDSNRLVLAGPGSGKTRVIVHRIAYLLRVRRVPAGAIVALTFNRHAAYQIRKRLLALVGADAYGVSVMTYHSLAMRLTGTRLQRGDEVDEHTLGNLMKEAVELLEGSLAAHADEDDDEALTQDDLDDARADQRAALLRGYRYILVDEYQDIDEVQYRLVSALAHRGSSDEGKPCIIAVGDDDQNIYAWRATNNRYIEEFRSTFVAKDAFLVENYRSSACIIAAANHLIGCNAQRMKIDTPVAIDTRRAADPAGGEWHALDPQRRGQVLRLLIDPADRESGNRQAQAAMHELQRLLALEEGAWDGCAVLARTHHYLLTVQAWCEQHGVPYHLAADKDSSLPLTRQRSFVEVVGLLERERDALTAEQALYKAQPALDEFSAAFFETAFDELKVELGDCQLQCKAIIEWLYDYAREVRQQPGSGLYLGTVHSAKGLEFRHVVLLDGGWNTKQEGLDDERRLYYVGMTRAEQTLTLCEFSAENPFSGCLPAQVPRQLFHGEPVPSLGKLYQQLGLKDIDIGYAGRHAEGHAIHSALRRLRRGEELTLQADGGRFLLMDAYGTVVGRTASSFKPGFAIERCEVAEVLVRYAHETEEPYRKSCRSEQWAVMVPRISGVPG</sequence>
<keyword evidence="6" id="KW-0238">DNA-binding</keyword>
<protein>
    <recommendedName>
        <fullName evidence="9">DNA 3'-5' helicase</fullName>
        <ecNumber evidence="9">5.6.2.4</ecNumber>
    </recommendedName>
</protein>
<comment type="similarity">
    <text evidence="1">Belongs to the helicase family. RecQ subfamily.</text>
</comment>
<evidence type="ECO:0000259" key="11">
    <source>
        <dbReference type="PROSITE" id="PS51192"/>
    </source>
</evidence>
<feature type="domain" description="UvrD-like helicase ATP-binding" evidence="13">
    <location>
        <begin position="1094"/>
        <end position="1323"/>
    </location>
</feature>
<feature type="domain" description="Helicase C-terminal" evidence="12">
    <location>
        <begin position="520"/>
        <end position="676"/>
    </location>
</feature>
<keyword evidence="3 10" id="KW-0378">Hydrolase</keyword>
<evidence type="ECO:0000313" key="15">
    <source>
        <dbReference type="Proteomes" id="UP001380290"/>
    </source>
</evidence>
<dbReference type="InterPro" id="IPR014017">
    <property type="entry name" value="DNA_helicase_UvrD-like_C"/>
</dbReference>
<keyword evidence="5 10" id="KW-0067">ATP-binding</keyword>
<dbReference type="InterPro" id="IPR001650">
    <property type="entry name" value="Helicase_C-like"/>
</dbReference>
<dbReference type="InterPro" id="IPR014016">
    <property type="entry name" value="UvrD-like_ATP-bd"/>
</dbReference>
<accession>A0ABU8QMK2</accession>
<dbReference type="RefSeq" id="WP_339597993.1">
    <property type="nucleotide sequence ID" value="NZ_JBBHLC010000002.1"/>
</dbReference>
<dbReference type="Gene3D" id="3.40.50.300">
    <property type="entry name" value="P-loop containing nucleotide triphosphate hydrolases"/>
    <property type="match status" value="5"/>
</dbReference>
<keyword evidence="2 10" id="KW-0547">Nucleotide-binding</keyword>
<evidence type="ECO:0000256" key="2">
    <source>
        <dbReference type="ARBA" id="ARBA00022741"/>
    </source>
</evidence>
<dbReference type="InterPro" id="IPR004589">
    <property type="entry name" value="DNA_helicase_ATP-dep_RecQ"/>
</dbReference>
<evidence type="ECO:0000256" key="10">
    <source>
        <dbReference type="PROSITE-ProRule" id="PRU00560"/>
    </source>
</evidence>
<dbReference type="Pfam" id="PF13245">
    <property type="entry name" value="AAA_19"/>
    <property type="match status" value="1"/>
</dbReference>
<feature type="domain" description="Helicase ATP-binding" evidence="11">
    <location>
        <begin position="311"/>
        <end position="488"/>
    </location>
</feature>
<dbReference type="InterPro" id="IPR011545">
    <property type="entry name" value="DEAD/DEAH_box_helicase_dom"/>
</dbReference>
<dbReference type="EC" id="5.6.2.4" evidence="9"/>
<dbReference type="Pfam" id="PF00270">
    <property type="entry name" value="DEAD"/>
    <property type="match status" value="1"/>
</dbReference>
<dbReference type="InterPro" id="IPR014001">
    <property type="entry name" value="Helicase_ATP-bd"/>
</dbReference>
<dbReference type="PROSITE" id="PS51198">
    <property type="entry name" value="UVRD_HELICASE_ATP_BIND"/>
    <property type="match status" value="1"/>
</dbReference>
<dbReference type="PANTHER" id="PTHR13710">
    <property type="entry name" value="DNA HELICASE RECQ FAMILY MEMBER"/>
    <property type="match status" value="1"/>
</dbReference>
<proteinExistence type="inferred from homology"/>
<evidence type="ECO:0000313" key="14">
    <source>
        <dbReference type="EMBL" id="MEJ5861870.1"/>
    </source>
</evidence>
<dbReference type="SUPFAM" id="SSF53098">
    <property type="entry name" value="Ribonuclease H-like"/>
    <property type="match status" value="1"/>
</dbReference>
<dbReference type="GO" id="GO:0016787">
    <property type="term" value="F:hydrolase activity"/>
    <property type="evidence" value="ECO:0007669"/>
    <property type="project" value="UniProtKB-KW"/>
</dbReference>
<comment type="catalytic activity">
    <reaction evidence="8">
        <text>Couples ATP hydrolysis with the unwinding of duplex DNA by translocating in the 3'-5' direction.</text>
        <dbReference type="EC" id="5.6.2.4"/>
    </reaction>
</comment>
<dbReference type="SMART" id="SM00490">
    <property type="entry name" value="HELICc"/>
    <property type="match status" value="1"/>
</dbReference>
<dbReference type="InterPro" id="IPR036397">
    <property type="entry name" value="RNaseH_sf"/>
</dbReference>
<evidence type="ECO:0000256" key="5">
    <source>
        <dbReference type="ARBA" id="ARBA00022840"/>
    </source>
</evidence>
<dbReference type="Gene3D" id="3.30.420.10">
    <property type="entry name" value="Ribonuclease H-like superfamily/Ribonuclease H"/>
    <property type="match status" value="1"/>
</dbReference>
<dbReference type="CDD" id="cd17932">
    <property type="entry name" value="DEXQc_UvrD"/>
    <property type="match status" value="1"/>
</dbReference>
<evidence type="ECO:0000256" key="8">
    <source>
        <dbReference type="ARBA" id="ARBA00034617"/>
    </source>
</evidence>
<dbReference type="SMART" id="SM00487">
    <property type="entry name" value="DEXDc"/>
    <property type="match status" value="1"/>
</dbReference>
<evidence type="ECO:0000256" key="7">
    <source>
        <dbReference type="ARBA" id="ARBA00023235"/>
    </source>
</evidence>
<dbReference type="EMBL" id="JBBHLC010000002">
    <property type="protein sequence ID" value="MEJ5861870.1"/>
    <property type="molecule type" value="Genomic_DNA"/>
</dbReference>
<dbReference type="Pfam" id="PF00271">
    <property type="entry name" value="Helicase_C"/>
    <property type="match status" value="1"/>
</dbReference>
<dbReference type="SUPFAM" id="SSF52540">
    <property type="entry name" value="P-loop containing nucleoside triphosphate hydrolases"/>
    <property type="match status" value="2"/>
</dbReference>
<dbReference type="PROSITE" id="PS51192">
    <property type="entry name" value="HELICASE_ATP_BIND_1"/>
    <property type="match status" value="1"/>
</dbReference>
<evidence type="ECO:0000256" key="4">
    <source>
        <dbReference type="ARBA" id="ARBA00022806"/>
    </source>
</evidence>
<dbReference type="PROSITE" id="PS51194">
    <property type="entry name" value="HELICASE_CTER"/>
    <property type="match status" value="1"/>
</dbReference>
<name>A0ABU8QMK2_9PSED</name>
<dbReference type="PANTHER" id="PTHR13710:SF105">
    <property type="entry name" value="ATP-DEPENDENT DNA HELICASE Q1"/>
    <property type="match status" value="1"/>
</dbReference>
<keyword evidence="15" id="KW-1185">Reference proteome</keyword>
<evidence type="ECO:0000256" key="3">
    <source>
        <dbReference type="ARBA" id="ARBA00022801"/>
    </source>
</evidence>
<evidence type="ECO:0000259" key="13">
    <source>
        <dbReference type="PROSITE" id="PS51198"/>
    </source>
</evidence>
<dbReference type="Proteomes" id="UP001380290">
    <property type="component" value="Unassembled WGS sequence"/>
</dbReference>
<organism evidence="14 15">
    <name type="scientific">Pseudomonas farsensis</name>
    <dbReference type="NCBI Taxonomy" id="2745492"/>
    <lineage>
        <taxon>Bacteria</taxon>
        <taxon>Pseudomonadati</taxon>
        <taxon>Pseudomonadota</taxon>
        <taxon>Gammaproteobacteria</taxon>
        <taxon>Pseudomonadales</taxon>
        <taxon>Pseudomonadaceae</taxon>
        <taxon>Pseudomonas</taxon>
    </lineage>
</organism>
<dbReference type="InterPro" id="IPR012337">
    <property type="entry name" value="RNaseH-like_sf"/>
</dbReference>
<evidence type="ECO:0000259" key="12">
    <source>
        <dbReference type="PROSITE" id="PS51194"/>
    </source>
</evidence>
<comment type="caution">
    <text evidence="14">The sequence shown here is derived from an EMBL/GenBank/DDBJ whole genome shotgun (WGS) entry which is preliminary data.</text>
</comment>
<dbReference type="GO" id="GO:0003678">
    <property type="term" value="F:DNA helicase activity"/>
    <property type="evidence" value="ECO:0007669"/>
    <property type="project" value="UniProtKB-EC"/>
</dbReference>
<gene>
    <name evidence="14" type="ORF">V7S98_01390</name>
</gene>
<reference evidence="14 15" key="1">
    <citation type="submission" date="2024-02" db="EMBL/GenBank/DDBJ databases">
        <title>Identification of pathogenicity and growth-promoting function of Pseudomonas putida variant.</title>
        <authorList>
            <person name="Sun J."/>
        </authorList>
    </citation>
    <scope>NUCLEOTIDE SEQUENCE [LARGE SCALE GENOMIC DNA]</scope>
    <source>
        <strain evidence="14 15">A03</strain>
    </source>
</reference>
<keyword evidence="4 10" id="KW-0347">Helicase</keyword>
<evidence type="ECO:0000256" key="6">
    <source>
        <dbReference type="ARBA" id="ARBA00023125"/>
    </source>
</evidence>